<evidence type="ECO:0000256" key="2">
    <source>
        <dbReference type="ARBA" id="ARBA00022515"/>
    </source>
</evidence>
<evidence type="ECO:0000256" key="12">
    <source>
        <dbReference type="RuleBase" id="RU362085"/>
    </source>
</evidence>
<evidence type="ECO:0000256" key="4">
    <source>
        <dbReference type="ARBA" id="ARBA00022741"/>
    </source>
</evidence>
<dbReference type="InterPro" id="IPR007692">
    <property type="entry name" value="DNA_helicase_DnaB"/>
</dbReference>
<feature type="domain" description="SF4 helicase" evidence="13">
    <location>
        <begin position="196"/>
        <end position="467"/>
    </location>
</feature>
<dbReference type="GO" id="GO:0004386">
    <property type="term" value="F:helicase activity"/>
    <property type="evidence" value="ECO:0007669"/>
    <property type="project" value="UniProtKB-KW"/>
</dbReference>
<dbReference type="InterPro" id="IPR007693">
    <property type="entry name" value="DNA_helicase_DnaB-like_N"/>
</dbReference>
<evidence type="ECO:0000313" key="15">
    <source>
        <dbReference type="Proteomes" id="UP000051927"/>
    </source>
</evidence>
<dbReference type="Proteomes" id="UP000051927">
    <property type="component" value="Unassembled WGS sequence"/>
</dbReference>
<dbReference type="EC" id="5.6.2.3" evidence="11 12"/>
<dbReference type="InterPro" id="IPR003593">
    <property type="entry name" value="AAA+_ATPase"/>
</dbReference>
<dbReference type="SMART" id="SM00382">
    <property type="entry name" value="AAA"/>
    <property type="match status" value="1"/>
</dbReference>
<dbReference type="EMBL" id="JQCP01000002">
    <property type="protein sequence ID" value="KRO02252.1"/>
    <property type="molecule type" value="Genomic_DNA"/>
</dbReference>
<evidence type="ECO:0000256" key="3">
    <source>
        <dbReference type="ARBA" id="ARBA00022705"/>
    </source>
</evidence>
<dbReference type="PANTHER" id="PTHR30153">
    <property type="entry name" value="REPLICATIVE DNA HELICASE DNAB"/>
    <property type="match status" value="1"/>
</dbReference>
<keyword evidence="6 12" id="KW-0347">Helicase</keyword>
<keyword evidence="15" id="KW-1185">Reference proteome</keyword>
<evidence type="ECO:0000256" key="7">
    <source>
        <dbReference type="ARBA" id="ARBA00022840"/>
    </source>
</evidence>
<name>A0ABR5Q0I1_9ACTN</name>
<sequence>MPENNVKQDLVRDINPTRLTALEKVAMPQDPEAEMSVLSAMMYDEDARSECIVRLTEEDFYTPSNRYIFKAIKTLFERNSAVDPLSVSDTLKSNRELEKAGGPNRIAELGGDPLARVGWQYHADMLHRDKTLRKMISVAAQISALAYDAPEDTKEVVDAAQKLIFDVTNADVSRSEQPISDIMGNLYRELAENANKSETELGVETGFPSVDAALLGLRPGQMIVVGARPGVGKTSFALNLAVQAAAKGASVAFFSLEMSKTEIAQRLLAASSRVSLTSIRSAKIAPDDWPRLAAASSAISNLDVMIDDTPGITVTEIRAKARRMLHGKKKGVVIIDYLQLLSPPSGQRRADSRATEVSEMSRGIKIMAKDLQVPVVALSQLNRTLENRTDKRPQLSDLRESGAIEQDADIVILLDRSMNEEEAAREKRPDIGVTNLIIAKNRSGSLADISLTFVGSSTKFVEVVSGYDDADGIAKQQEETGAYTQ</sequence>
<evidence type="ECO:0000256" key="11">
    <source>
        <dbReference type="NCBIfam" id="TIGR00665"/>
    </source>
</evidence>
<evidence type="ECO:0000256" key="5">
    <source>
        <dbReference type="ARBA" id="ARBA00022801"/>
    </source>
</evidence>
<keyword evidence="3 12" id="KW-0235">DNA replication</keyword>
<dbReference type="InterPro" id="IPR027417">
    <property type="entry name" value="P-loop_NTPase"/>
</dbReference>
<proteinExistence type="inferred from homology"/>
<dbReference type="GeneID" id="84904483"/>
<keyword evidence="8 12" id="KW-0238">DNA-binding</keyword>
<dbReference type="Gene3D" id="3.40.50.300">
    <property type="entry name" value="P-loop containing nucleotide triphosphate hydrolases"/>
    <property type="match status" value="1"/>
</dbReference>
<dbReference type="PANTHER" id="PTHR30153:SF2">
    <property type="entry name" value="REPLICATIVE DNA HELICASE"/>
    <property type="match status" value="1"/>
</dbReference>
<keyword evidence="7 12" id="KW-0067">ATP-binding</keyword>
<dbReference type="Pfam" id="PF03796">
    <property type="entry name" value="DnaB_C"/>
    <property type="match status" value="1"/>
</dbReference>
<keyword evidence="5 12" id="KW-0378">Hydrolase</keyword>
<dbReference type="InterPro" id="IPR036185">
    <property type="entry name" value="DNA_heli_DnaB-like_N_sf"/>
</dbReference>
<gene>
    <name evidence="14" type="ORF">IV60_GL000679</name>
</gene>
<evidence type="ECO:0000256" key="10">
    <source>
        <dbReference type="ARBA" id="ARBA00048954"/>
    </source>
</evidence>
<evidence type="ECO:0000256" key="9">
    <source>
        <dbReference type="ARBA" id="ARBA00023235"/>
    </source>
</evidence>
<dbReference type="SUPFAM" id="SSF48024">
    <property type="entry name" value="N-terminal domain of DnaB helicase"/>
    <property type="match status" value="1"/>
</dbReference>
<reference evidence="14 15" key="1">
    <citation type="journal article" date="2015" name="Genome Announc.">
        <title>Expanding the biotechnology potential of lactobacilli through comparative genomics of 213 strains and associated genera.</title>
        <authorList>
            <person name="Sun Z."/>
            <person name="Harris H.M."/>
            <person name="McCann A."/>
            <person name="Guo C."/>
            <person name="Argimon S."/>
            <person name="Zhang W."/>
            <person name="Yang X."/>
            <person name="Jeffery I.B."/>
            <person name="Cooney J.C."/>
            <person name="Kagawa T.F."/>
            <person name="Liu W."/>
            <person name="Song Y."/>
            <person name="Salvetti E."/>
            <person name="Wrobel A."/>
            <person name="Rasinkangas P."/>
            <person name="Parkhill J."/>
            <person name="Rea M.C."/>
            <person name="O'Sullivan O."/>
            <person name="Ritari J."/>
            <person name="Douillard F.P."/>
            <person name="Paul Ross R."/>
            <person name="Yang R."/>
            <person name="Briner A.E."/>
            <person name="Felis G.E."/>
            <person name="de Vos W.M."/>
            <person name="Barrangou R."/>
            <person name="Klaenhammer T.R."/>
            <person name="Caufield P.W."/>
            <person name="Cui Y."/>
            <person name="Zhang H."/>
            <person name="O'Toole P.W."/>
        </authorList>
    </citation>
    <scope>NUCLEOTIDE SEQUENCE [LARGE SCALE GENOMIC DNA]</scope>
    <source>
        <strain evidence="14 15">DSM 7090</strain>
    </source>
</reference>
<accession>A0ABR5Q0I1</accession>
<evidence type="ECO:0000259" key="13">
    <source>
        <dbReference type="PROSITE" id="PS51199"/>
    </source>
</evidence>
<dbReference type="Gene3D" id="1.10.860.10">
    <property type="entry name" value="DNAb Helicase, Chain A"/>
    <property type="match status" value="1"/>
</dbReference>
<keyword evidence="4 12" id="KW-0547">Nucleotide-binding</keyword>
<dbReference type="CDD" id="cd00984">
    <property type="entry name" value="DnaB_C"/>
    <property type="match status" value="1"/>
</dbReference>
<dbReference type="SUPFAM" id="SSF52540">
    <property type="entry name" value="P-loop containing nucleoside triphosphate hydrolases"/>
    <property type="match status" value="1"/>
</dbReference>
<evidence type="ECO:0000256" key="1">
    <source>
        <dbReference type="ARBA" id="ARBA00008428"/>
    </source>
</evidence>
<comment type="function">
    <text evidence="12">The main replicative DNA helicase, it participates in initiation and elongation during chromosome replication. Travels ahead of the DNA replisome, separating dsDNA into templates for DNA synthesis. A processive ATP-dependent 5'-3' DNA helicase it has DNA-dependent ATPase activity.</text>
</comment>
<comment type="caution">
    <text evidence="14">The sequence shown here is derived from an EMBL/GenBank/DDBJ whole genome shotgun (WGS) entry which is preliminary data.</text>
</comment>
<dbReference type="PROSITE" id="PS51199">
    <property type="entry name" value="SF4_HELICASE"/>
    <property type="match status" value="1"/>
</dbReference>
<comment type="similarity">
    <text evidence="1 12">Belongs to the helicase family. DnaB subfamily.</text>
</comment>
<dbReference type="NCBIfam" id="TIGR00665">
    <property type="entry name" value="DnaB"/>
    <property type="match status" value="1"/>
</dbReference>
<dbReference type="InterPro" id="IPR007694">
    <property type="entry name" value="DNA_helicase_DnaB-like_C"/>
</dbReference>
<dbReference type="InterPro" id="IPR016136">
    <property type="entry name" value="DNA_helicase_N/primase_C"/>
</dbReference>
<comment type="catalytic activity">
    <reaction evidence="10 12">
        <text>ATP + H2O = ADP + phosphate + H(+)</text>
        <dbReference type="Rhea" id="RHEA:13065"/>
        <dbReference type="ChEBI" id="CHEBI:15377"/>
        <dbReference type="ChEBI" id="CHEBI:15378"/>
        <dbReference type="ChEBI" id="CHEBI:30616"/>
        <dbReference type="ChEBI" id="CHEBI:43474"/>
        <dbReference type="ChEBI" id="CHEBI:456216"/>
        <dbReference type="EC" id="5.6.2.3"/>
    </reaction>
</comment>
<protein>
    <recommendedName>
        <fullName evidence="11 12">Replicative DNA helicase</fullName>
        <ecNumber evidence="11 12">5.6.2.3</ecNumber>
    </recommendedName>
</protein>
<dbReference type="Pfam" id="PF00772">
    <property type="entry name" value="DnaB"/>
    <property type="match status" value="1"/>
</dbReference>
<evidence type="ECO:0000256" key="6">
    <source>
        <dbReference type="ARBA" id="ARBA00022806"/>
    </source>
</evidence>
<keyword evidence="9" id="KW-0413">Isomerase</keyword>
<keyword evidence="2 12" id="KW-0639">Primosome</keyword>
<organism evidence="14 15">
    <name type="scientific">Lancefieldella rimae</name>
    <dbReference type="NCBI Taxonomy" id="1383"/>
    <lineage>
        <taxon>Bacteria</taxon>
        <taxon>Bacillati</taxon>
        <taxon>Actinomycetota</taxon>
        <taxon>Coriobacteriia</taxon>
        <taxon>Coriobacteriales</taxon>
        <taxon>Atopobiaceae</taxon>
        <taxon>Lancefieldella</taxon>
    </lineage>
</organism>
<evidence type="ECO:0000313" key="14">
    <source>
        <dbReference type="EMBL" id="KRO02252.1"/>
    </source>
</evidence>
<dbReference type="RefSeq" id="WP_003149326.1">
    <property type="nucleotide sequence ID" value="NZ_JQCP01000002.1"/>
</dbReference>
<evidence type="ECO:0000256" key="8">
    <source>
        <dbReference type="ARBA" id="ARBA00023125"/>
    </source>
</evidence>